<sequence length="171" mass="18619">MSTVKERLGRLDRMQELTHYDFDAPGLKPALDALSCEATEYFSMPASLTSVVLDSAQIIAGCHGLRNWMQSVAGMPVEWSFCADVVLAAEPFVVTDTSADPIRREHPAVTFEGVGAYAGVPLLTPSGHVLGAFCVMGGEARTFTDTELTHLRELGDEAARLMLAERRLYLD</sequence>
<dbReference type="Pfam" id="PF13185">
    <property type="entry name" value="GAF_2"/>
    <property type="match status" value="1"/>
</dbReference>
<evidence type="ECO:0000313" key="3">
    <source>
        <dbReference type="Proteomes" id="UP001501074"/>
    </source>
</evidence>
<proteinExistence type="predicted"/>
<evidence type="ECO:0000259" key="1">
    <source>
        <dbReference type="Pfam" id="PF13185"/>
    </source>
</evidence>
<dbReference type="InterPro" id="IPR003018">
    <property type="entry name" value="GAF"/>
</dbReference>
<dbReference type="RefSeq" id="WP_231486171.1">
    <property type="nucleotide sequence ID" value="NZ_BAAAZO010000011.1"/>
</dbReference>
<keyword evidence="3" id="KW-1185">Reference proteome</keyword>
<dbReference type="Gene3D" id="3.30.450.40">
    <property type="match status" value="1"/>
</dbReference>
<dbReference type="InterPro" id="IPR029016">
    <property type="entry name" value="GAF-like_dom_sf"/>
</dbReference>
<dbReference type="EMBL" id="BAAAZO010000011">
    <property type="protein sequence ID" value="GAA3630900.1"/>
    <property type="molecule type" value="Genomic_DNA"/>
</dbReference>
<comment type="caution">
    <text evidence="2">The sequence shown here is derived from an EMBL/GenBank/DDBJ whole genome shotgun (WGS) entry which is preliminary data.</text>
</comment>
<dbReference type="PANTHER" id="PTHR43102:SF2">
    <property type="entry name" value="GAF DOMAIN-CONTAINING PROTEIN"/>
    <property type="match status" value="1"/>
</dbReference>
<dbReference type="PANTHER" id="PTHR43102">
    <property type="entry name" value="SLR1143 PROTEIN"/>
    <property type="match status" value="1"/>
</dbReference>
<dbReference type="SUPFAM" id="SSF55781">
    <property type="entry name" value="GAF domain-like"/>
    <property type="match status" value="1"/>
</dbReference>
<name>A0ABP7AF20_9ACTN</name>
<dbReference type="Proteomes" id="UP001501074">
    <property type="component" value="Unassembled WGS sequence"/>
</dbReference>
<organism evidence="2 3">
    <name type="scientific">Kineosporia mesophila</name>
    <dbReference type="NCBI Taxonomy" id="566012"/>
    <lineage>
        <taxon>Bacteria</taxon>
        <taxon>Bacillati</taxon>
        <taxon>Actinomycetota</taxon>
        <taxon>Actinomycetes</taxon>
        <taxon>Kineosporiales</taxon>
        <taxon>Kineosporiaceae</taxon>
        <taxon>Kineosporia</taxon>
    </lineage>
</organism>
<protein>
    <recommendedName>
        <fullName evidence="1">GAF domain-containing protein</fullName>
    </recommendedName>
</protein>
<evidence type="ECO:0000313" key="2">
    <source>
        <dbReference type="EMBL" id="GAA3630900.1"/>
    </source>
</evidence>
<gene>
    <name evidence="2" type="ORF">GCM10022223_56000</name>
</gene>
<accession>A0ABP7AF20</accession>
<reference evidence="3" key="1">
    <citation type="journal article" date="2019" name="Int. J. Syst. Evol. Microbiol.">
        <title>The Global Catalogue of Microorganisms (GCM) 10K type strain sequencing project: providing services to taxonomists for standard genome sequencing and annotation.</title>
        <authorList>
            <consortium name="The Broad Institute Genomics Platform"/>
            <consortium name="The Broad Institute Genome Sequencing Center for Infectious Disease"/>
            <person name="Wu L."/>
            <person name="Ma J."/>
        </authorList>
    </citation>
    <scope>NUCLEOTIDE SEQUENCE [LARGE SCALE GENOMIC DNA]</scope>
    <source>
        <strain evidence="3">JCM 16902</strain>
    </source>
</reference>
<feature type="domain" description="GAF" evidence="1">
    <location>
        <begin position="59"/>
        <end position="160"/>
    </location>
</feature>